<dbReference type="InterPro" id="IPR015424">
    <property type="entry name" value="PyrdxlP-dep_Trfase"/>
</dbReference>
<dbReference type="SUPFAM" id="SSF53383">
    <property type="entry name" value="PLP-dependent transferases"/>
    <property type="match status" value="1"/>
</dbReference>
<dbReference type="CDD" id="cd00609">
    <property type="entry name" value="AAT_like"/>
    <property type="match status" value="1"/>
</dbReference>
<dbReference type="Gene3D" id="3.40.640.10">
    <property type="entry name" value="Type I PLP-dependent aspartate aminotransferase-like (Major domain)"/>
    <property type="match status" value="1"/>
</dbReference>
<protein>
    <submittedName>
        <fullName evidence="5">Aminotransferase class I/II-fold pyridoxal phosphate-dependent enzyme</fullName>
    </submittedName>
</protein>
<reference evidence="5 6" key="1">
    <citation type="submission" date="2024-03" db="EMBL/GenBank/DDBJ databases">
        <title>Novel Streptomyces species of biotechnological and ecological value are a feature of Machair soil.</title>
        <authorList>
            <person name="Prole J.R."/>
            <person name="Goodfellow M."/>
            <person name="Allenby N."/>
            <person name="Ward A.C."/>
        </authorList>
    </citation>
    <scope>NUCLEOTIDE SEQUENCE [LARGE SCALE GENOMIC DNA]</scope>
    <source>
        <strain evidence="5 6">MS1.HAVA.3</strain>
    </source>
</reference>
<organism evidence="5 6">
    <name type="scientific">Streptomyces caledonius</name>
    <dbReference type="NCBI Taxonomy" id="3134107"/>
    <lineage>
        <taxon>Bacteria</taxon>
        <taxon>Bacillati</taxon>
        <taxon>Actinomycetota</taxon>
        <taxon>Actinomycetes</taxon>
        <taxon>Kitasatosporales</taxon>
        <taxon>Streptomycetaceae</taxon>
        <taxon>Streptomyces</taxon>
    </lineage>
</organism>
<comment type="cofactor">
    <cofactor evidence="1">
        <name>pyridoxal 5'-phosphate</name>
        <dbReference type="ChEBI" id="CHEBI:597326"/>
    </cofactor>
</comment>
<dbReference type="InterPro" id="IPR015422">
    <property type="entry name" value="PyrdxlP-dep_Trfase_small"/>
</dbReference>
<evidence type="ECO:0000313" key="6">
    <source>
        <dbReference type="Proteomes" id="UP001382904"/>
    </source>
</evidence>
<dbReference type="InterPro" id="IPR015421">
    <property type="entry name" value="PyrdxlP-dep_Trfase_major"/>
</dbReference>
<feature type="domain" description="Aminotransferase class I/classII large" evidence="4">
    <location>
        <begin position="33"/>
        <end position="131"/>
    </location>
</feature>
<keyword evidence="6" id="KW-1185">Reference proteome</keyword>
<dbReference type="Gene3D" id="3.90.1150.10">
    <property type="entry name" value="Aspartate Aminotransferase, domain 1"/>
    <property type="match status" value="1"/>
</dbReference>
<dbReference type="GO" id="GO:0008483">
    <property type="term" value="F:transaminase activity"/>
    <property type="evidence" value="ECO:0007669"/>
    <property type="project" value="UniProtKB-KW"/>
</dbReference>
<dbReference type="PANTHER" id="PTHR42832">
    <property type="entry name" value="AMINO ACID AMINOTRANSFERASE"/>
    <property type="match status" value="1"/>
</dbReference>
<keyword evidence="3" id="KW-0808">Transferase</keyword>
<gene>
    <name evidence="5" type="ORF">WKI68_08105</name>
</gene>
<dbReference type="EMBL" id="JBBKAM010000002">
    <property type="protein sequence ID" value="MEJ8641457.1"/>
    <property type="molecule type" value="Genomic_DNA"/>
</dbReference>
<accession>A0ABU8U0P7</accession>
<evidence type="ECO:0000256" key="1">
    <source>
        <dbReference type="ARBA" id="ARBA00001933"/>
    </source>
</evidence>
<dbReference type="Pfam" id="PF00155">
    <property type="entry name" value="Aminotran_1_2"/>
    <property type="match status" value="1"/>
</dbReference>
<sequence length="169" mass="18360">MRTEPARRLLDLPRSSFATMAGSIARLVGAGEDVVNLCQGNPDLPTPPHIVEALRREVLDPATHRYPAFSGLLELKAAIAQWYAVNHRVELDPETEVAILFGAKAGLVEISQCFLNPGDVCLMPDPAFPDYWAGWCSPGHACTPSRSWRATASFPTTGHSTRPSPTRPS</sequence>
<proteinExistence type="predicted"/>
<evidence type="ECO:0000256" key="2">
    <source>
        <dbReference type="ARBA" id="ARBA00022576"/>
    </source>
</evidence>
<evidence type="ECO:0000259" key="4">
    <source>
        <dbReference type="Pfam" id="PF00155"/>
    </source>
</evidence>
<name>A0ABU8U0P7_9ACTN</name>
<dbReference type="InterPro" id="IPR004839">
    <property type="entry name" value="Aminotransferase_I/II_large"/>
</dbReference>
<dbReference type="Proteomes" id="UP001382904">
    <property type="component" value="Unassembled WGS sequence"/>
</dbReference>
<evidence type="ECO:0000313" key="5">
    <source>
        <dbReference type="EMBL" id="MEJ8641457.1"/>
    </source>
</evidence>
<dbReference type="InterPro" id="IPR050881">
    <property type="entry name" value="LL-DAP_aminotransferase"/>
</dbReference>
<keyword evidence="2 5" id="KW-0032">Aminotransferase</keyword>
<comment type="caution">
    <text evidence="5">The sequence shown here is derived from an EMBL/GenBank/DDBJ whole genome shotgun (WGS) entry which is preliminary data.</text>
</comment>
<evidence type="ECO:0000256" key="3">
    <source>
        <dbReference type="ARBA" id="ARBA00022679"/>
    </source>
</evidence>
<dbReference type="PANTHER" id="PTHR42832:SF3">
    <property type="entry name" value="L-GLUTAMINE--4-(METHYLSULFANYL)-2-OXOBUTANOATE AMINOTRANSFERASE"/>
    <property type="match status" value="1"/>
</dbReference>